<dbReference type="PANTHER" id="PTHR33525">
    <property type="match status" value="1"/>
</dbReference>
<dbReference type="InterPro" id="IPR013976">
    <property type="entry name" value="HDOD"/>
</dbReference>
<dbReference type="Pfam" id="PF00563">
    <property type="entry name" value="EAL"/>
    <property type="match status" value="1"/>
</dbReference>
<evidence type="ECO:0000259" key="2">
    <source>
        <dbReference type="PROSITE" id="PS51833"/>
    </source>
</evidence>
<sequence>MSEVFIGRQPVLDSSMNVFAYDLQFYQGLSTPCEATLQATQTLITKIQEAIGFQSIVGEHVAMVHLPSQLIRKELLPHFDVLHPMMLEISNGILGNAHVLRSLKELKKLGSSIVLGELADKKVSAKLASISDYVKVDANGKESQALKAMIDALHEQGIKVIAQKVDTEEKFQILKKIGFDYFQGYFFNNPTMINGRKLSGNRLILLQLMAKVNEPTTRFQELSDMISRDVALSYKLLEAINNPAAMIPIRVESISDALAYLGLNRLKFWVNTMMLSSMEGVPKELLTSSLARAKFCERLASDTDYKKNKESFFLVGLFSNLGAFFKVPIEDIVMDMPLSNEIKAALVQHFGAMGNALSVVEQMEQADASSSELQFEDLGISELSERFMLANAWAQQAIL</sequence>
<dbReference type="PANTHER" id="PTHR33525:SF4">
    <property type="entry name" value="CYCLIC DI-GMP PHOSPHODIESTERASE CDGJ"/>
    <property type="match status" value="1"/>
</dbReference>
<dbReference type="InterPro" id="IPR052340">
    <property type="entry name" value="RNase_Y/CdgJ"/>
</dbReference>
<dbReference type="PROSITE" id="PS51833">
    <property type="entry name" value="HDOD"/>
    <property type="match status" value="1"/>
</dbReference>
<dbReference type="AlphaFoldDB" id="A0A3B0VY17"/>
<accession>A0A3B0VY17</accession>
<dbReference type="EMBL" id="UOFC01000048">
    <property type="protein sequence ID" value="VAW45240.1"/>
    <property type="molecule type" value="Genomic_DNA"/>
</dbReference>
<feature type="domain" description="HDOD" evidence="2">
    <location>
        <begin position="198"/>
        <end position="384"/>
    </location>
</feature>
<dbReference type="SUPFAM" id="SSF141868">
    <property type="entry name" value="EAL domain-like"/>
    <property type="match status" value="1"/>
</dbReference>
<dbReference type="InterPro" id="IPR001633">
    <property type="entry name" value="EAL_dom"/>
</dbReference>
<evidence type="ECO:0000313" key="3">
    <source>
        <dbReference type="EMBL" id="VAW45240.1"/>
    </source>
</evidence>
<evidence type="ECO:0000259" key="1">
    <source>
        <dbReference type="PROSITE" id="PS50883"/>
    </source>
</evidence>
<dbReference type="Pfam" id="PF08668">
    <property type="entry name" value="HDOD"/>
    <property type="match status" value="1"/>
</dbReference>
<organism evidence="3">
    <name type="scientific">hydrothermal vent metagenome</name>
    <dbReference type="NCBI Taxonomy" id="652676"/>
    <lineage>
        <taxon>unclassified sequences</taxon>
        <taxon>metagenomes</taxon>
        <taxon>ecological metagenomes</taxon>
    </lineage>
</organism>
<dbReference type="InterPro" id="IPR035919">
    <property type="entry name" value="EAL_sf"/>
</dbReference>
<name>A0A3B0VY17_9ZZZZ</name>
<protein>
    <submittedName>
        <fullName evidence="3">Diguanylate phosphodiesterase (EAL domain)</fullName>
    </submittedName>
</protein>
<dbReference type="PIRSF" id="PIRSF003180">
    <property type="entry name" value="DiGMPpdiest_YuxH"/>
    <property type="match status" value="1"/>
</dbReference>
<dbReference type="Gene3D" id="1.10.3210.10">
    <property type="entry name" value="Hypothetical protein af1432"/>
    <property type="match status" value="1"/>
</dbReference>
<dbReference type="Gene3D" id="3.20.20.450">
    <property type="entry name" value="EAL domain"/>
    <property type="match status" value="1"/>
</dbReference>
<dbReference type="InterPro" id="IPR014408">
    <property type="entry name" value="dGMP_Pdiesterase_EAL/HD-GYP"/>
</dbReference>
<dbReference type="PROSITE" id="PS50883">
    <property type="entry name" value="EAL"/>
    <property type="match status" value="1"/>
</dbReference>
<feature type="domain" description="EAL" evidence="1">
    <location>
        <begin position="1"/>
        <end position="204"/>
    </location>
</feature>
<gene>
    <name evidence="3" type="ORF">MNBD_GAMMA03-1599</name>
</gene>
<dbReference type="SUPFAM" id="SSF109604">
    <property type="entry name" value="HD-domain/PDEase-like"/>
    <property type="match status" value="1"/>
</dbReference>
<proteinExistence type="predicted"/>
<reference evidence="3" key="1">
    <citation type="submission" date="2018-06" db="EMBL/GenBank/DDBJ databases">
        <authorList>
            <person name="Zhirakovskaya E."/>
        </authorList>
    </citation>
    <scope>NUCLEOTIDE SEQUENCE</scope>
</reference>